<dbReference type="RefSeq" id="WP_184994220.1">
    <property type="nucleotide sequence ID" value="NZ_BOMK01000006.1"/>
</dbReference>
<keyword evidence="2" id="KW-1185">Reference proteome</keyword>
<evidence type="ECO:0000313" key="1">
    <source>
        <dbReference type="EMBL" id="MBB4762826.1"/>
    </source>
</evidence>
<proteinExistence type="predicted"/>
<organism evidence="1 2">
    <name type="scientific">Actinoplanes digitatis</name>
    <dbReference type="NCBI Taxonomy" id="1868"/>
    <lineage>
        <taxon>Bacteria</taxon>
        <taxon>Bacillati</taxon>
        <taxon>Actinomycetota</taxon>
        <taxon>Actinomycetes</taxon>
        <taxon>Micromonosporales</taxon>
        <taxon>Micromonosporaceae</taxon>
        <taxon>Actinoplanes</taxon>
    </lineage>
</organism>
<dbReference type="Proteomes" id="UP000578112">
    <property type="component" value="Unassembled WGS sequence"/>
</dbReference>
<name>A0A7W7HY06_9ACTN</name>
<dbReference type="AlphaFoldDB" id="A0A7W7HY06"/>
<protein>
    <submittedName>
        <fullName evidence="1">Uncharacterized protein</fullName>
    </submittedName>
</protein>
<reference evidence="1 2" key="1">
    <citation type="submission" date="2020-08" db="EMBL/GenBank/DDBJ databases">
        <title>Sequencing the genomes of 1000 actinobacteria strains.</title>
        <authorList>
            <person name="Klenk H.-P."/>
        </authorList>
    </citation>
    <scope>NUCLEOTIDE SEQUENCE [LARGE SCALE GENOMIC DNA]</scope>
    <source>
        <strain evidence="1 2">DSM 43149</strain>
    </source>
</reference>
<gene>
    <name evidence="1" type="ORF">BJ971_003382</name>
</gene>
<evidence type="ECO:0000313" key="2">
    <source>
        <dbReference type="Proteomes" id="UP000578112"/>
    </source>
</evidence>
<accession>A0A7W7HY06</accession>
<dbReference type="EMBL" id="JACHNH010000001">
    <property type="protein sequence ID" value="MBB4762826.1"/>
    <property type="molecule type" value="Genomic_DNA"/>
</dbReference>
<sequence>MESFGIHVQITTDPEYESVEGFVVAPTQQAIIANWVRGDGMWHVDVTGRATAVRQYTEVAGDVAAHSIIQGLSPTVRLQALAHYLELDWSWLTRRCAALSQHGSTRLVRTRSRLVSPAGLDAACAFVGSLSNEH</sequence>
<comment type="caution">
    <text evidence="1">The sequence shown here is derived from an EMBL/GenBank/DDBJ whole genome shotgun (WGS) entry which is preliminary data.</text>
</comment>